<evidence type="ECO:0000313" key="4">
    <source>
        <dbReference type="Proteomes" id="UP000183203"/>
    </source>
</evidence>
<evidence type="ECO:0000256" key="2">
    <source>
        <dbReference type="SAM" id="Phobius"/>
    </source>
</evidence>
<evidence type="ECO:0008006" key="5">
    <source>
        <dbReference type="Google" id="ProtNLM"/>
    </source>
</evidence>
<feature type="region of interest" description="Disordered" evidence="1">
    <location>
        <begin position="1"/>
        <end position="38"/>
    </location>
</feature>
<evidence type="ECO:0000313" key="3">
    <source>
        <dbReference type="EMBL" id="SDC82504.1"/>
    </source>
</evidence>
<keyword evidence="2" id="KW-0812">Transmembrane</keyword>
<reference evidence="3 4" key="1">
    <citation type="submission" date="2016-09" db="EMBL/GenBank/DDBJ databases">
        <authorList>
            <person name="Capua I."/>
            <person name="De Benedictis P."/>
            <person name="Joannis T."/>
            <person name="Lombin L.H."/>
            <person name="Cattoli G."/>
        </authorList>
    </citation>
    <scope>NUCLEOTIDE SEQUENCE [LARGE SCALE GENOMIC DNA]</scope>
    <source>
        <strain evidence="3 4">NIO-1002</strain>
    </source>
</reference>
<sequence length="124" mass="13128">MDGRGGLCRIESPGRAEEVDVATRGRDRQTREQRERARTYAARVELHQRQWRRRTRDNVIALVVGLAVILGAIGAQTAYFVAGPGAPEPAPSTTPTAPATDAPSTPATDAPATPAPDATETTAP</sequence>
<proteinExistence type="predicted"/>
<feature type="compositionally biased region" description="Low complexity" evidence="1">
    <location>
        <begin position="93"/>
        <end position="124"/>
    </location>
</feature>
<feature type="transmembrane region" description="Helical" evidence="2">
    <location>
        <begin position="59"/>
        <end position="82"/>
    </location>
</feature>
<dbReference type="Proteomes" id="UP000183203">
    <property type="component" value="Unassembled WGS sequence"/>
</dbReference>
<dbReference type="EMBL" id="FMYG01000007">
    <property type="protein sequence ID" value="SDC82504.1"/>
    <property type="molecule type" value="Genomic_DNA"/>
</dbReference>
<accession>A0A1G6PS72</accession>
<keyword evidence="2" id="KW-0472">Membrane</keyword>
<evidence type="ECO:0000256" key="1">
    <source>
        <dbReference type="SAM" id="MobiDB-lite"/>
    </source>
</evidence>
<keyword evidence="2" id="KW-1133">Transmembrane helix</keyword>
<name>A0A1G6PS72_9MICO</name>
<feature type="compositionally biased region" description="Basic and acidic residues" evidence="1">
    <location>
        <begin position="12"/>
        <end position="38"/>
    </location>
</feature>
<dbReference type="AlphaFoldDB" id="A0A1G6PS72"/>
<protein>
    <recommendedName>
        <fullName evidence="5">Dioxygenase</fullName>
    </recommendedName>
</protein>
<organism evidence="3 4">
    <name type="scientific">Microbacterium enclense</name>
    <dbReference type="NCBI Taxonomy" id="993073"/>
    <lineage>
        <taxon>Bacteria</taxon>
        <taxon>Bacillati</taxon>
        <taxon>Actinomycetota</taxon>
        <taxon>Actinomycetes</taxon>
        <taxon>Micrococcales</taxon>
        <taxon>Microbacteriaceae</taxon>
        <taxon>Microbacterium</taxon>
    </lineage>
</organism>
<dbReference type="STRING" id="993073.AS029_14040"/>
<gene>
    <name evidence="3" type="ORF">SAMN05216418_3089</name>
</gene>
<feature type="region of interest" description="Disordered" evidence="1">
    <location>
        <begin position="81"/>
        <end position="124"/>
    </location>
</feature>